<dbReference type="Gene3D" id="3.30.590.10">
    <property type="entry name" value="Glutamine synthetase/guanido kinase, catalytic domain"/>
    <property type="match status" value="1"/>
</dbReference>
<name>A0A9X0D2Z9_9CNID</name>
<keyword evidence="4 6" id="KW-0418">Kinase</keyword>
<keyword evidence="9" id="KW-1185">Reference proteome</keyword>
<dbReference type="GO" id="GO:0004111">
    <property type="term" value="F:creatine kinase activity"/>
    <property type="evidence" value="ECO:0007669"/>
    <property type="project" value="UniProtKB-EC"/>
</dbReference>
<dbReference type="EMBL" id="MU825883">
    <property type="protein sequence ID" value="KAJ7385005.1"/>
    <property type="molecule type" value="Genomic_DNA"/>
</dbReference>
<evidence type="ECO:0000313" key="8">
    <source>
        <dbReference type="EMBL" id="KAJ7385005.1"/>
    </source>
</evidence>
<dbReference type="InterPro" id="IPR014746">
    <property type="entry name" value="Gln_synth/guanido_kin_cat_dom"/>
</dbReference>
<gene>
    <name evidence="8" type="primary">CKMT2_4</name>
    <name evidence="8" type="ORF">OS493_018694</name>
</gene>
<dbReference type="InterPro" id="IPR000749">
    <property type="entry name" value="ATP-guanido_PTrfase"/>
</dbReference>
<proteinExistence type="inferred from homology"/>
<dbReference type="OrthoDB" id="430219at2759"/>
<dbReference type="Pfam" id="PF00217">
    <property type="entry name" value="ATP-gua_Ptrans"/>
    <property type="match status" value="1"/>
</dbReference>
<dbReference type="PANTHER" id="PTHR11547">
    <property type="entry name" value="ARGININE OR CREATINE KINASE"/>
    <property type="match status" value="1"/>
</dbReference>
<keyword evidence="2 6" id="KW-0808">Transferase</keyword>
<feature type="binding site" evidence="6">
    <location>
        <begin position="28"/>
        <end position="32"/>
    </location>
    <ligand>
        <name>ATP</name>
        <dbReference type="ChEBI" id="CHEBI:30616"/>
    </ligand>
</feature>
<dbReference type="Proteomes" id="UP001163046">
    <property type="component" value="Unassembled WGS sequence"/>
</dbReference>
<evidence type="ECO:0000256" key="6">
    <source>
        <dbReference type="PROSITE-ProRule" id="PRU00843"/>
    </source>
</evidence>
<protein>
    <recommendedName>
        <fullName evidence="1">creatine kinase</fullName>
        <ecNumber evidence="1">2.7.3.2</ecNumber>
    </recommendedName>
</protein>
<reference evidence="8" key="1">
    <citation type="submission" date="2023-01" db="EMBL/GenBank/DDBJ databases">
        <title>Genome assembly of the deep-sea coral Lophelia pertusa.</title>
        <authorList>
            <person name="Herrera S."/>
            <person name="Cordes E."/>
        </authorList>
    </citation>
    <scope>NUCLEOTIDE SEQUENCE</scope>
    <source>
        <strain evidence="8">USNM1676648</strain>
        <tissue evidence="8">Polyp</tissue>
    </source>
</reference>
<dbReference type="EC" id="2.7.3.2" evidence="1"/>
<organism evidence="8 9">
    <name type="scientific">Desmophyllum pertusum</name>
    <dbReference type="NCBI Taxonomy" id="174260"/>
    <lineage>
        <taxon>Eukaryota</taxon>
        <taxon>Metazoa</taxon>
        <taxon>Cnidaria</taxon>
        <taxon>Anthozoa</taxon>
        <taxon>Hexacorallia</taxon>
        <taxon>Scleractinia</taxon>
        <taxon>Caryophylliina</taxon>
        <taxon>Caryophylliidae</taxon>
        <taxon>Desmophyllum</taxon>
    </lineage>
</organism>
<dbReference type="GO" id="GO:0005524">
    <property type="term" value="F:ATP binding"/>
    <property type="evidence" value="ECO:0007669"/>
    <property type="project" value="UniProtKB-UniRule"/>
</dbReference>
<evidence type="ECO:0000256" key="2">
    <source>
        <dbReference type="ARBA" id="ARBA00022679"/>
    </source>
</evidence>
<dbReference type="PANTHER" id="PTHR11547:SF23">
    <property type="entry name" value="CREATINE KINASE B-TYPE"/>
    <property type="match status" value="1"/>
</dbReference>
<feature type="domain" description="Phosphagen kinase C-terminal" evidence="7">
    <location>
        <begin position="1"/>
        <end position="107"/>
    </location>
</feature>
<dbReference type="InterPro" id="IPR022414">
    <property type="entry name" value="ATP-guanido_PTrfase_cat"/>
</dbReference>
<dbReference type="GO" id="GO:0005615">
    <property type="term" value="C:extracellular space"/>
    <property type="evidence" value="ECO:0007669"/>
    <property type="project" value="TreeGrafter"/>
</dbReference>
<feature type="binding site" evidence="6">
    <location>
        <begin position="56"/>
        <end position="61"/>
    </location>
    <ligand>
        <name>ATP</name>
        <dbReference type="ChEBI" id="CHEBI:30616"/>
    </ligand>
</feature>
<sequence length="127" mass="14347">MGNGYEFMRNVSYGFLASRPQELGICLRVGLNVKLPLIAKDSRLASILKCLCLQRRKSGINFPDARTRRARLVFEVSNVGRIGISEVDLIQQVVRGVNLLIEMEELLTNNHRLDSFISKIVKNTQDS</sequence>
<dbReference type="PROSITE" id="PS51510">
    <property type="entry name" value="PHOSPHAGEN_KINASE_C"/>
    <property type="match status" value="1"/>
</dbReference>
<dbReference type="AlphaFoldDB" id="A0A9X0D2Z9"/>
<dbReference type="SUPFAM" id="SSF55931">
    <property type="entry name" value="Glutamine synthetase/guanido kinase"/>
    <property type="match status" value="1"/>
</dbReference>
<dbReference type="GO" id="GO:0046314">
    <property type="term" value="P:phosphocreatine biosynthetic process"/>
    <property type="evidence" value="ECO:0007669"/>
    <property type="project" value="InterPro"/>
</dbReference>
<comment type="caution">
    <text evidence="6">Lacks conserved residue(s) required for the propagation of feature annotation.</text>
</comment>
<evidence type="ECO:0000256" key="1">
    <source>
        <dbReference type="ARBA" id="ARBA00012231"/>
    </source>
</evidence>
<accession>A0A9X0D2Z9</accession>
<evidence type="ECO:0000259" key="7">
    <source>
        <dbReference type="PROSITE" id="PS51510"/>
    </source>
</evidence>
<evidence type="ECO:0000256" key="5">
    <source>
        <dbReference type="ARBA" id="ARBA00022840"/>
    </source>
</evidence>
<evidence type="ECO:0000313" key="9">
    <source>
        <dbReference type="Proteomes" id="UP001163046"/>
    </source>
</evidence>
<evidence type="ECO:0000256" key="3">
    <source>
        <dbReference type="ARBA" id="ARBA00022741"/>
    </source>
</evidence>
<keyword evidence="5 6" id="KW-0067">ATP-binding</keyword>
<comment type="similarity">
    <text evidence="6">Belongs to the ATP:guanido phosphotransferase family.</text>
</comment>
<evidence type="ECO:0000256" key="4">
    <source>
        <dbReference type="ARBA" id="ARBA00022777"/>
    </source>
</evidence>
<keyword evidence="3 6" id="KW-0547">Nucleotide-binding</keyword>
<comment type="caution">
    <text evidence="8">The sequence shown here is derived from an EMBL/GenBank/DDBJ whole genome shotgun (WGS) entry which is preliminary data.</text>
</comment>